<organism evidence="1 2">
    <name type="scientific">Maritalea mediterranea</name>
    <dbReference type="NCBI Taxonomy" id="2909667"/>
    <lineage>
        <taxon>Bacteria</taxon>
        <taxon>Pseudomonadati</taxon>
        <taxon>Pseudomonadota</taxon>
        <taxon>Alphaproteobacteria</taxon>
        <taxon>Hyphomicrobiales</taxon>
        <taxon>Devosiaceae</taxon>
        <taxon>Maritalea</taxon>
    </lineage>
</organism>
<gene>
    <name evidence="1" type="ORF">L1I42_14990</name>
</gene>
<comment type="caution">
    <text evidence="1">The sequence shown here is derived from an EMBL/GenBank/DDBJ whole genome shotgun (WGS) entry which is preliminary data.</text>
</comment>
<dbReference type="InterPro" id="IPR021739">
    <property type="entry name" value="SaV-like"/>
</dbReference>
<dbReference type="Proteomes" id="UP001201217">
    <property type="component" value="Unassembled WGS sequence"/>
</dbReference>
<name>A0ABS9EA82_9HYPH</name>
<protein>
    <submittedName>
        <fullName evidence="1">DUF3310 domain-containing protein</fullName>
    </submittedName>
</protein>
<dbReference type="EMBL" id="JAKGTI010000004">
    <property type="protein sequence ID" value="MCF4099799.1"/>
    <property type="molecule type" value="Genomic_DNA"/>
</dbReference>
<keyword evidence="2" id="KW-1185">Reference proteome</keyword>
<dbReference type="RefSeq" id="WP_236115546.1">
    <property type="nucleotide sequence ID" value="NZ_JAKGTI010000004.1"/>
</dbReference>
<proteinExistence type="predicted"/>
<accession>A0ABS9EA82</accession>
<sequence length="79" mass="9307">MSDKVFKPSHYTKWLIEPITFIMRNGMEFWRGNVIKYATRAGGKLYDGMDEVESEITDLEKAKRYLDMRINQLKGETTL</sequence>
<reference evidence="1 2" key="1">
    <citation type="submission" date="2022-01" db="EMBL/GenBank/DDBJ databases">
        <title>Maritalea mediterranea sp. nov., isolated from marine plastic residues from the Malva-rosa beach (Valencia, Spain).</title>
        <authorList>
            <person name="Vidal-Verdu A."/>
            <person name="Molina-Menor E."/>
            <person name="Pascual J."/>
            <person name="Pereto J."/>
            <person name="Porcar M."/>
        </authorList>
    </citation>
    <scope>NUCLEOTIDE SEQUENCE [LARGE SCALE GENOMIC DNA]</scope>
    <source>
        <strain evidence="1 2">P4.10X</strain>
    </source>
</reference>
<evidence type="ECO:0000313" key="1">
    <source>
        <dbReference type="EMBL" id="MCF4099799.1"/>
    </source>
</evidence>
<dbReference type="Pfam" id="PF11753">
    <property type="entry name" value="DUF3310"/>
    <property type="match status" value="1"/>
</dbReference>
<evidence type="ECO:0000313" key="2">
    <source>
        <dbReference type="Proteomes" id="UP001201217"/>
    </source>
</evidence>